<dbReference type="Proteomes" id="UP000078546">
    <property type="component" value="Unassembled WGS sequence"/>
</dbReference>
<reference evidence="2" key="1">
    <citation type="submission" date="2016-05" db="EMBL/GenBank/DDBJ databases">
        <authorList>
            <person name="Naeem Raeece"/>
        </authorList>
    </citation>
    <scope>NUCLEOTIDE SEQUENCE [LARGE SCALE GENOMIC DNA]</scope>
</reference>
<name>A0A1A8X6G2_PLAOA</name>
<accession>A0A1A8X6G2</accession>
<dbReference type="AlphaFoldDB" id="A0A1A8X6G2"/>
<protein>
    <submittedName>
        <fullName evidence="1">PIR Superfamily Protein</fullName>
    </submittedName>
</protein>
<proteinExistence type="predicted"/>
<sequence length="333" mass="38905">MEDCNDTLKTLKIYSIYESFNKPKLVDGNNVECEQLKHKLPHYPVFNSLCYKLSRNLKEVCIYLMNSTKNTESCIYLNYWLYDLLIKNNLLNNLDNISASEIVQKLPDLWRETNYNGKCDLTQYDISASDFNFMKILYDYSFNYLTIDEIKDNITNGECKRHYCTYINRIIHFYTTAESHCADTPQRTYCEIFKTVAGEKNPNKLFTTLKCTKNDLDDKLLQIPKNYENEFLSFLPPSTDYILSDWSIFETTPNVGAKIGFSLFAISIISLFLLYKFTPMGRILCTIIRSKLNSSSFLREKLKLQLLKHSEVFEDEKSHNNEHNISYLSLGNG</sequence>
<evidence type="ECO:0000313" key="2">
    <source>
        <dbReference type="Proteomes" id="UP000078546"/>
    </source>
</evidence>
<gene>
    <name evidence="1" type="ORF">POVCU1_055190</name>
</gene>
<dbReference type="EMBL" id="FLQV01001528">
    <property type="protein sequence ID" value="SBS99808.1"/>
    <property type="molecule type" value="Genomic_DNA"/>
</dbReference>
<evidence type="ECO:0000313" key="1">
    <source>
        <dbReference type="EMBL" id="SBS99808.1"/>
    </source>
</evidence>
<dbReference type="InterPro" id="IPR008780">
    <property type="entry name" value="Plasmodium_Vir"/>
</dbReference>
<dbReference type="Pfam" id="PF05795">
    <property type="entry name" value="Plasmodium_Vir"/>
    <property type="match status" value="1"/>
</dbReference>
<organism evidence="1 2">
    <name type="scientific">Plasmodium ovale curtisi</name>
    <dbReference type="NCBI Taxonomy" id="864141"/>
    <lineage>
        <taxon>Eukaryota</taxon>
        <taxon>Sar</taxon>
        <taxon>Alveolata</taxon>
        <taxon>Apicomplexa</taxon>
        <taxon>Aconoidasida</taxon>
        <taxon>Haemosporida</taxon>
        <taxon>Plasmodiidae</taxon>
        <taxon>Plasmodium</taxon>
        <taxon>Plasmodium (Plasmodium)</taxon>
    </lineage>
</organism>